<comment type="caution">
    <text evidence="2">The sequence shown here is derived from an EMBL/GenBank/DDBJ whole genome shotgun (WGS) entry which is preliminary data.</text>
</comment>
<dbReference type="PANTHER" id="PTHR33487:SF1">
    <property type="entry name" value="CILIA- AND FLAGELLA-ASSOCIATED PROTEIN 54"/>
    <property type="match status" value="1"/>
</dbReference>
<dbReference type="AlphaFoldDB" id="A0A7D9HI14"/>
<dbReference type="PANTHER" id="PTHR33487">
    <property type="entry name" value="CILIA- AND FLAGELLA-ASSOCIATED PROTEIN 54"/>
    <property type="match status" value="1"/>
</dbReference>
<sequence length="1167" mass="131001">MLVKTCNCYTEQSKINPSVLAFEQELENILLKFAKRNSSGDGYQVKDDIGKRKLDFSKLFKEFKPRLQHQYFVEKLMQIGSFLYSIKAFQLAKFQCFTRYLQEVSSDFTCIESVAENNFQTFQESMMMIDDGGDVGDGGNDDGGNDDDGGDDGVMMIKVLYEDTMCSYELLTVWDPKLQNTDSVHRCLKLLKILMLTTQLALHQESFSWLVYNGTIHIYTISRQLMVTGRSSMILEYMLWACMCMEGSIPLLTLKYIPWRSTLYATVSLCYLDCKESQHAETFARRAMKKITELADIEEISTSVSTPETKAIFQAAKVKINVLIYQRVVFESRKRPKGLLRPKMRAPLREALHSNWPRNQTERLLADLFDGIAAQFLAILQTLGVPHRRTLQCKAPTGSIDDITLDIYPELFVAGVDLISGSNNGRLSHFDPEVHPSCIELSSASLLDLSEQGVDGIPLPFVVKFIKLAFSYEQWEVIEVILQPFMALLRTQAQVVQTPAYIMSLQLLAAMEPFFNTAGRKQKKGVTSNENTVNENSHGNKGNTSPADELLVVANILNGFSSELPKSSLPYVDVDMIIDATLFLWNRCKPYFQRVVSCNQESCRHVLNDKDCDKWLFILLTIDNVLHWSGLSDVDPVVAAEVALKLALVLECRASFIARANNAPALPKMPQVNEAVNFEQAKTEENAEAKTEEVQTESEPYKVVFPNTFLDLLYMAFNILESSVERVSEAREKMAKLSGGESVDNNKTSQNSPEAQEGRDKPQNCSKNDIDIQIIHLELLFNLTRVLAKLKSGRSDSEMTLGLDKTKSSSTMSRFQVESSKSQDTSWTADMVKRYNKLPLTRALLLMHITQIQDTASETAQQNLQECYDIIKKSQTQEKVLASRCKTHNSENAEAMAVPPPPILIFRSSSGLTLKPAPFKPLCQKKVYWYRLFGCSASGSNVKVRLNDSDLVGTGIEVPAGPNCRFYVTNLGEGERYVFAVAAYDKNGDLIGGGVGPTGQACPASHPMPMIMTWAYLTQAAYSCGVYDIARTSAQVLWNYFIPDENTSSDKHLSLPDGQLTLNVHRCDEKKLTESNQSLVRQFVQSVFISVDIAVQDGKLYCDSLCDYGALLPGQILRMRQCEKMLLVLQMSLWLNDNSMVLQCLTRCYGLIAPLLQLKIPSKPVLQ</sequence>
<organism evidence="2 3">
    <name type="scientific">Paramuricea clavata</name>
    <name type="common">Red gorgonian</name>
    <name type="synonym">Violescent sea-whip</name>
    <dbReference type="NCBI Taxonomy" id="317549"/>
    <lineage>
        <taxon>Eukaryota</taxon>
        <taxon>Metazoa</taxon>
        <taxon>Cnidaria</taxon>
        <taxon>Anthozoa</taxon>
        <taxon>Octocorallia</taxon>
        <taxon>Malacalcyonacea</taxon>
        <taxon>Plexauridae</taxon>
        <taxon>Paramuricea</taxon>
    </lineage>
</organism>
<reference evidence="2" key="1">
    <citation type="submission" date="2020-04" db="EMBL/GenBank/DDBJ databases">
        <authorList>
            <person name="Alioto T."/>
            <person name="Alioto T."/>
            <person name="Gomez Garrido J."/>
        </authorList>
    </citation>
    <scope>NUCLEOTIDE SEQUENCE</scope>
    <source>
        <strain evidence="2">A484AB</strain>
    </source>
</reference>
<dbReference type="InterPro" id="IPR027912">
    <property type="entry name" value="CFAP54"/>
</dbReference>
<dbReference type="Proteomes" id="UP001152795">
    <property type="component" value="Unassembled WGS sequence"/>
</dbReference>
<feature type="non-terminal residue" evidence="2">
    <location>
        <position position="1167"/>
    </location>
</feature>
<accession>A0A7D9HI14</accession>
<name>A0A7D9HI14_PARCT</name>
<keyword evidence="3" id="KW-1185">Reference proteome</keyword>
<feature type="compositionally biased region" description="Polar residues" evidence="1">
    <location>
        <begin position="743"/>
        <end position="754"/>
    </location>
</feature>
<dbReference type="EMBL" id="CACRXK020000618">
    <property type="protein sequence ID" value="CAB3983473.1"/>
    <property type="molecule type" value="Genomic_DNA"/>
</dbReference>
<evidence type="ECO:0000313" key="3">
    <source>
        <dbReference type="Proteomes" id="UP001152795"/>
    </source>
</evidence>
<feature type="region of interest" description="Disordered" evidence="1">
    <location>
        <begin position="735"/>
        <end position="765"/>
    </location>
</feature>
<protein>
    <submittedName>
        <fullName evidence="2">Uncharacterized protein</fullName>
    </submittedName>
</protein>
<gene>
    <name evidence="2" type="ORF">PACLA_8A045221</name>
</gene>
<feature type="region of interest" description="Disordered" evidence="1">
    <location>
        <begin position="521"/>
        <end position="545"/>
    </location>
</feature>
<dbReference type="Pfam" id="PF14858">
    <property type="entry name" value="CFAP54_N"/>
    <property type="match status" value="1"/>
</dbReference>
<dbReference type="OrthoDB" id="2104158at2759"/>
<dbReference type="GO" id="GO:0060271">
    <property type="term" value="P:cilium assembly"/>
    <property type="evidence" value="ECO:0007669"/>
    <property type="project" value="TreeGrafter"/>
</dbReference>
<feature type="compositionally biased region" description="Polar residues" evidence="1">
    <location>
        <begin position="525"/>
        <end position="545"/>
    </location>
</feature>
<proteinExistence type="predicted"/>
<evidence type="ECO:0000256" key="1">
    <source>
        <dbReference type="SAM" id="MobiDB-lite"/>
    </source>
</evidence>
<evidence type="ECO:0000313" key="2">
    <source>
        <dbReference type="EMBL" id="CAB3983473.1"/>
    </source>
</evidence>